<keyword evidence="6 14" id="KW-0418">Kinase</keyword>
<evidence type="ECO:0000256" key="1">
    <source>
        <dbReference type="ARBA" id="ARBA00010886"/>
    </source>
</evidence>
<keyword evidence="4" id="KW-0808">Transferase</keyword>
<protein>
    <recommendedName>
        <fullName evidence="2">non-specific serine/threonine protein kinase</fullName>
        <ecNumber evidence="2">2.7.11.1</ecNumber>
    </recommendedName>
</protein>
<evidence type="ECO:0000256" key="12">
    <source>
        <dbReference type="SAM" id="MobiDB-lite"/>
    </source>
</evidence>
<evidence type="ECO:0000313" key="14">
    <source>
        <dbReference type="EMBL" id="EAR89526.2"/>
    </source>
</evidence>
<feature type="binding site" evidence="10">
    <location>
        <position position="53"/>
    </location>
    <ligand>
        <name>ATP</name>
        <dbReference type="ChEBI" id="CHEBI:30616"/>
    </ligand>
</feature>
<dbReference type="STRING" id="312017.Q22W91"/>
<dbReference type="PANTHER" id="PTHR44899:SF3">
    <property type="entry name" value="SERINE_THREONINE-PROTEIN KINASE NEK1"/>
    <property type="match status" value="1"/>
</dbReference>
<dbReference type="SUPFAM" id="SSF56112">
    <property type="entry name" value="Protein kinase-like (PK-like)"/>
    <property type="match status" value="1"/>
</dbReference>
<dbReference type="InterPro" id="IPR000719">
    <property type="entry name" value="Prot_kinase_dom"/>
</dbReference>
<dbReference type="FunFam" id="3.30.200.20:FF:000097">
    <property type="entry name" value="Probable serine/threonine-protein kinase nek1"/>
    <property type="match status" value="1"/>
</dbReference>
<comment type="similarity">
    <text evidence="1">Belongs to the protein kinase superfamily. NEK Ser/Thr protein kinase family. NIMA subfamily.</text>
</comment>
<evidence type="ECO:0000256" key="5">
    <source>
        <dbReference type="ARBA" id="ARBA00022741"/>
    </source>
</evidence>
<evidence type="ECO:0000259" key="13">
    <source>
        <dbReference type="PROSITE" id="PS50011"/>
    </source>
</evidence>
<dbReference type="OrthoDB" id="248923at2759"/>
<accession>Q22W91</accession>
<evidence type="ECO:0000256" key="10">
    <source>
        <dbReference type="PROSITE-ProRule" id="PRU10141"/>
    </source>
</evidence>
<evidence type="ECO:0000256" key="9">
    <source>
        <dbReference type="ARBA" id="ARBA00048679"/>
    </source>
</evidence>
<dbReference type="PANTHER" id="PTHR44899">
    <property type="entry name" value="CAMK FAMILY PROTEIN KINASE"/>
    <property type="match status" value="1"/>
</dbReference>
<dbReference type="InParanoid" id="Q22W91"/>
<dbReference type="eggNOG" id="KOG0589">
    <property type="taxonomic scope" value="Eukaryota"/>
</dbReference>
<dbReference type="HOGENOM" id="CLU_259251_0_0_1"/>
<feature type="region of interest" description="Disordered" evidence="12">
    <location>
        <begin position="502"/>
        <end position="537"/>
    </location>
</feature>
<dbReference type="InterPro" id="IPR017441">
    <property type="entry name" value="Protein_kinase_ATP_BS"/>
</dbReference>
<evidence type="ECO:0000256" key="4">
    <source>
        <dbReference type="ARBA" id="ARBA00022679"/>
    </source>
</evidence>
<dbReference type="Proteomes" id="UP000009168">
    <property type="component" value="Unassembled WGS sequence"/>
</dbReference>
<evidence type="ECO:0000256" key="3">
    <source>
        <dbReference type="ARBA" id="ARBA00022527"/>
    </source>
</evidence>
<evidence type="ECO:0000256" key="11">
    <source>
        <dbReference type="SAM" id="Coils"/>
    </source>
</evidence>
<evidence type="ECO:0000256" key="6">
    <source>
        <dbReference type="ARBA" id="ARBA00022777"/>
    </source>
</evidence>
<feature type="coiled-coil region" evidence="11">
    <location>
        <begin position="1221"/>
        <end position="1268"/>
    </location>
</feature>
<evidence type="ECO:0000256" key="2">
    <source>
        <dbReference type="ARBA" id="ARBA00012513"/>
    </source>
</evidence>
<dbReference type="PROSITE" id="PS00107">
    <property type="entry name" value="PROTEIN_KINASE_ATP"/>
    <property type="match status" value="1"/>
</dbReference>
<name>Q22W91_TETTS</name>
<keyword evidence="5 10" id="KW-0547">Nucleotide-binding</keyword>
<reference evidence="15" key="1">
    <citation type="journal article" date="2006" name="PLoS Biol.">
        <title>Macronuclear genome sequence of the ciliate Tetrahymena thermophila, a model eukaryote.</title>
        <authorList>
            <person name="Eisen J.A."/>
            <person name="Coyne R.S."/>
            <person name="Wu M."/>
            <person name="Wu D."/>
            <person name="Thiagarajan M."/>
            <person name="Wortman J.R."/>
            <person name="Badger J.H."/>
            <person name="Ren Q."/>
            <person name="Amedeo P."/>
            <person name="Jones K.M."/>
            <person name="Tallon L.J."/>
            <person name="Delcher A.L."/>
            <person name="Salzberg S.L."/>
            <person name="Silva J.C."/>
            <person name="Haas B.J."/>
            <person name="Majoros W.H."/>
            <person name="Farzad M."/>
            <person name="Carlton J.M."/>
            <person name="Smith R.K. Jr."/>
            <person name="Garg J."/>
            <person name="Pearlman R.E."/>
            <person name="Karrer K.M."/>
            <person name="Sun L."/>
            <person name="Manning G."/>
            <person name="Elde N.C."/>
            <person name="Turkewitz A.P."/>
            <person name="Asai D.J."/>
            <person name="Wilkes D.E."/>
            <person name="Wang Y."/>
            <person name="Cai H."/>
            <person name="Collins K."/>
            <person name="Stewart B.A."/>
            <person name="Lee S.R."/>
            <person name="Wilamowska K."/>
            <person name="Weinberg Z."/>
            <person name="Ruzzo W.L."/>
            <person name="Wloga D."/>
            <person name="Gaertig J."/>
            <person name="Frankel J."/>
            <person name="Tsao C.-C."/>
            <person name="Gorovsky M.A."/>
            <person name="Keeling P.J."/>
            <person name="Waller R.F."/>
            <person name="Patron N.J."/>
            <person name="Cherry J.M."/>
            <person name="Stover N.A."/>
            <person name="Krieger C.J."/>
            <person name="del Toro C."/>
            <person name="Ryder H.F."/>
            <person name="Williamson S.C."/>
            <person name="Barbeau R.A."/>
            <person name="Hamilton E.P."/>
            <person name="Orias E."/>
        </authorList>
    </citation>
    <scope>NUCLEOTIDE SEQUENCE [LARGE SCALE GENOMIC DNA]</scope>
    <source>
        <strain evidence="15">SB210</strain>
    </source>
</reference>
<gene>
    <name evidence="14" type="ORF">TTHERM_00158430</name>
</gene>
<proteinExistence type="inferred from homology"/>
<dbReference type="Gene3D" id="1.10.510.10">
    <property type="entry name" value="Transferase(Phosphotransferase) domain 1"/>
    <property type="match status" value="1"/>
</dbReference>
<feature type="domain" description="Protein kinase" evidence="13">
    <location>
        <begin position="24"/>
        <end position="279"/>
    </location>
</feature>
<evidence type="ECO:0000313" key="15">
    <source>
        <dbReference type="Proteomes" id="UP000009168"/>
    </source>
</evidence>
<dbReference type="EMBL" id="GG662820">
    <property type="protein sequence ID" value="EAR89526.2"/>
    <property type="molecule type" value="Genomic_DNA"/>
</dbReference>
<dbReference type="InterPro" id="IPR008271">
    <property type="entry name" value="Ser/Thr_kinase_AS"/>
</dbReference>
<dbReference type="RefSeq" id="XP_001009771.2">
    <property type="nucleotide sequence ID" value="XM_001009771.2"/>
</dbReference>
<dbReference type="GO" id="GO:0005524">
    <property type="term" value="F:ATP binding"/>
    <property type="evidence" value="ECO:0007669"/>
    <property type="project" value="UniProtKB-UniRule"/>
</dbReference>
<dbReference type="PROSITE" id="PS00108">
    <property type="entry name" value="PROTEIN_KINASE_ST"/>
    <property type="match status" value="1"/>
</dbReference>
<feature type="region of interest" description="Disordered" evidence="12">
    <location>
        <begin position="870"/>
        <end position="911"/>
    </location>
</feature>
<keyword evidence="3" id="KW-0723">Serine/threonine-protein kinase</keyword>
<feature type="compositionally biased region" description="Basic and acidic residues" evidence="12">
    <location>
        <begin position="401"/>
        <end position="410"/>
    </location>
</feature>
<dbReference type="PROSITE" id="PS50011">
    <property type="entry name" value="PROTEIN_KINASE_DOM"/>
    <property type="match status" value="1"/>
</dbReference>
<dbReference type="Gene3D" id="3.30.200.20">
    <property type="entry name" value="Phosphorylase Kinase, domain 1"/>
    <property type="match status" value="1"/>
</dbReference>
<dbReference type="CDD" id="cd08215">
    <property type="entry name" value="STKc_Nek"/>
    <property type="match status" value="1"/>
</dbReference>
<dbReference type="KEGG" id="tet:TTHERM_00158430"/>
<keyword evidence="7 10" id="KW-0067">ATP-binding</keyword>
<comment type="catalytic activity">
    <reaction evidence="9">
        <text>L-seryl-[protein] + ATP = O-phospho-L-seryl-[protein] + ADP + H(+)</text>
        <dbReference type="Rhea" id="RHEA:17989"/>
        <dbReference type="Rhea" id="RHEA-COMP:9863"/>
        <dbReference type="Rhea" id="RHEA-COMP:11604"/>
        <dbReference type="ChEBI" id="CHEBI:15378"/>
        <dbReference type="ChEBI" id="CHEBI:29999"/>
        <dbReference type="ChEBI" id="CHEBI:30616"/>
        <dbReference type="ChEBI" id="CHEBI:83421"/>
        <dbReference type="ChEBI" id="CHEBI:456216"/>
        <dbReference type="EC" id="2.7.11.1"/>
    </reaction>
</comment>
<feature type="region of interest" description="Disordered" evidence="12">
    <location>
        <begin position="303"/>
        <end position="333"/>
    </location>
</feature>
<dbReference type="Pfam" id="PF00069">
    <property type="entry name" value="Pkinase"/>
    <property type="match status" value="1"/>
</dbReference>
<sequence>MNQNLQQQDQQYTMYDFRGGIEEYDNLVKLGQGSYGVVYKGRKKSDGKTYVIKEINMKFMDQKQKQDAVNEGNLLKHLESPYVVKYYDMFIEQNDLYIVMEFCENGDLLQYIKKQKNQFINENKIWLFFLQMLLGLHSIHQQKVLHRDFKTMNIFLTKNSTEIRIGDLGVAKYLGDTNNLAKTMVGTPYYLSPEICEEKPYNEKSDIWSLGCILYELCTFKHPFEASNQGALVIKILKNKVEPLPSMYSRELQSIISLLLTKDHQKRPDTTTLLSNSIIVDKLNLLKLPYPLDADKKHKRVSSMSIEVPKSKETFSQAKQEKASRSPNGRRMNNQIHATNHSIDQNARVGSISNLNENKEEKHIISLQFQSTLPSNVDKQFMQEIFKKRSQGIIQAKGARNKSEKSDKHQNNQAAVPDKYNSPSIPHKVFQLSNKNSDYDQNSIENAKQSSFQNLSNPKNLAKEQQAKLESIIQNQRNIFFQPLQSDDDNLKLPQNQKMIKKNSSMFTNYSQKKEKYISEKSPSPQANREDKDKKSQIQSVNDYLDQIILQNQRSGIYNDQVIYNSKQNQNFSSANSNNSNNNNNNNNSPNQFMGKKYFTPKIKSVRQTSINQHEQLDKLQNEQIIQKNNSISYQSQSSKNINLPNPSPVNARGKKNLNLIDKLQNEKLFDPSNQEQMKQINIFAQNNQINQIGGIDHNQIQYIQDKLSESQTYFNNLQNYNTKLPEIQSTSNLSTRPKSNVNIMDVFSQKNNQNFQLFARNKISQQLQVQPSAQFQFQQQYTSRKNSSKNSNQQNNFNNSIFTNSSCIQLNNQYQTMNNQQQKNTIYLDSPGMIKGDPAIQQQMHQKQLDFKMQEDQIFQLPSNPVNLKKSQRNIDQENISSSQFEKPKRKTHRTHTVSESKQKKNNKSFQFDENIQVSTYSPQENVQIMQSQHQIKDFEKNQYNSNPNRYSKYSMIETTIDTQMSMKELNEEMADMQQKYFKDRYSLEQKLQKKNIFMSSTTKSSQNSTQIGTDEKQLNRLNGDYKRQEGPALNQYNSIDSAPGFFKSDEDQMNDNYSSIYSDKKQYNGLSTMLNQNEIKKYQNTPTLPKIKQQLPISRNQYSQNINLQNMNNYNQHIQSYQTSNTNSSLIGSQKNQYNNKFYNKDILELNQMFEQESNKINSQLNSQQNINLREQIYNHPQNNNNINYNNEMQQNLIKQYDISQNNRKRGTSSAAKRLEVLESEIIDLQSQIANRQKMLNQQLGINQFSDLYQILKQKIKNIQDLEQCNMKEIDSIINSCIQNCNSKTMSNIYSLLKLHIKLEKAQQEYDTLKWPKNY</sequence>
<dbReference type="InterPro" id="IPR011009">
    <property type="entry name" value="Kinase-like_dom_sf"/>
</dbReference>
<dbReference type="InterPro" id="IPR051131">
    <property type="entry name" value="NEK_Ser/Thr_kinase_NIMA"/>
</dbReference>
<evidence type="ECO:0000256" key="8">
    <source>
        <dbReference type="ARBA" id="ARBA00047899"/>
    </source>
</evidence>
<organism evidence="14 15">
    <name type="scientific">Tetrahymena thermophila (strain SB210)</name>
    <dbReference type="NCBI Taxonomy" id="312017"/>
    <lineage>
        <taxon>Eukaryota</taxon>
        <taxon>Sar</taxon>
        <taxon>Alveolata</taxon>
        <taxon>Ciliophora</taxon>
        <taxon>Intramacronucleata</taxon>
        <taxon>Oligohymenophorea</taxon>
        <taxon>Hymenostomatida</taxon>
        <taxon>Tetrahymenina</taxon>
        <taxon>Tetrahymenidae</taxon>
        <taxon>Tetrahymena</taxon>
    </lineage>
</organism>
<evidence type="ECO:0000256" key="7">
    <source>
        <dbReference type="ARBA" id="ARBA00022840"/>
    </source>
</evidence>
<dbReference type="GeneID" id="7835193"/>
<dbReference type="EC" id="2.7.11.1" evidence="2"/>
<keyword evidence="15" id="KW-1185">Reference proteome</keyword>
<feature type="compositionally biased region" description="Polar residues" evidence="12">
    <location>
        <begin position="502"/>
        <end position="511"/>
    </location>
</feature>
<dbReference type="GO" id="GO:0004674">
    <property type="term" value="F:protein serine/threonine kinase activity"/>
    <property type="evidence" value="ECO:0007669"/>
    <property type="project" value="UniProtKB-KW"/>
</dbReference>
<feature type="region of interest" description="Disordered" evidence="12">
    <location>
        <begin position="570"/>
        <end position="595"/>
    </location>
</feature>
<feature type="compositionally biased region" description="Low complexity" evidence="12">
    <location>
        <begin position="570"/>
        <end position="592"/>
    </location>
</feature>
<feature type="region of interest" description="Disordered" evidence="12">
    <location>
        <begin position="394"/>
        <end position="425"/>
    </location>
</feature>
<feature type="compositionally biased region" description="Basic and acidic residues" evidence="12">
    <location>
        <begin position="309"/>
        <end position="324"/>
    </location>
</feature>
<comment type="catalytic activity">
    <reaction evidence="8">
        <text>L-threonyl-[protein] + ATP = O-phospho-L-threonyl-[protein] + ADP + H(+)</text>
        <dbReference type="Rhea" id="RHEA:46608"/>
        <dbReference type="Rhea" id="RHEA-COMP:11060"/>
        <dbReference type="Rhea" id="RHEA-COMP:11605"/>
        <dbReference type="ChEBI" id="CHEBI:15378"/>
        <dbReference type="ChEBI" id="CHEBI:30013"/>
        <dbReference type="ChEBI" id="CHEBI:30616"/>
        <dbReference type="ChEBI" id="CHEBI:61977"/>
        <dbReference type="ChEBI" id="CHEBI:456216"/>
        <dbReference type="EC" id="2.7.11.1"/>
    </reaction>
</comment>
<feature type="region of interest" description="Disordered" evidence="12">
    <location>
        <begin position="779"/>
        <end position="801"/>
    </location>
</feature>
<keyword evidence="11" id="KW-0175">Coiled coil</keyword>